<sequence>MKKSSISQSEAARRAGVSRAAIQKHLASGRIVSDGKRVDVASFEEWLAERTDLQPDLQPEVQPGLQVADEVAPINELRPDLIPDEACQQIEKGLAPYTTQEANRIEKNYKALMRKLEYDLKAGKVVESSKVVETVGEEYARVRTKLLAMAAEKAPSLHRCKTVAEVQDRLTTLVTRVLEELTADGDPITGQQPL</sequence>
<evidence type="ECO:0000313" key="2">
    <source>
        <dbReference type="Proteomes" id="UP000315095"/>
    </source>
</evidence>
<reference evidence="2" key="1">
    <citation type="submission" date="2017-01" db="EMBL/GenBank/DDBJ databases">
        <title>Komagataeibacter sp. MSKU9 whole genome sequencing project.</title>
        <authorList>
            <person name="Matsutani M."/>
            <person name="Naloka K."/>
            <person name="Theeragool G."/>
            <person name="Yakushi T."/>
            <person name="Matsushita K."/>
        </authorList>
    </citation>
    <scope>NUCLEOTIDE SEQUENCE [LARGE SCALE GENOMIC DNA]</scope>
    <source>
        <strain evidence="2">MSKU9</strain>
    </source>
</reference>
<name>A0A4P5NU35_9PROT</name>
<gene>
    <name evidence="1" type="ORF">MSKU9_1196</name>
</gene>
<dbReference type="OrthoDB" id="7285018at2"/>
<protein>
    <submittedName>
        <fullName evidence="1">Uncharacterized protein</fullName>
    </submittedName>
</protein>
<dbReference type="EMBL" id="BDLU01000032">
    <property type="protein sequence ID" value="GCE83055.1"/>
    <property type="molecule type" value="Genomic_DNA"/>
</dbReference>
<accession>A0A4P5NU35</accession>
<dbReference type="AlphaFoldDB" id="A0A4P5NU35"/>
<organism evidence="1 2">
    <name type="scientific">Komagataeibacter diospyri</name>
    <dbReference type="NCBI Taxonomy" id="1932662"/>
    <lineage>
        <taxon>Bacteria</taxon>
        <taxon>Pseudomonadati</taxon>
        <taxon>Pseudomonadota</taxon>
        <taxon>Alphaproteobacteria</taxon>
        <taxon>Acetobacterales</taxon>
        <taxon>Acetobacteraceae</taxon>
        <taxon>Komagataeibacter</taxon>
    </lineage>
</organism>
<comment type="caution">
    <text evidence="1">The sequence shown here is derived from an EMBL/GenBank/DDBJ whole genome shotgun (WGS) entry which is preliminary data.</text>
</comment>
<dbReference type="Proteomes" id="UP000315095">
    <property type="component" value="Unassembled WGS sequence"/>
</dbReference>
<dbReference type="RefSeq" id="WP_141260444.1">
    <property type="nucleotide sequence ID" value="NZ_BDLU01000032.1"/>
</dbReference>
<evidence type="ECO:0000313" key="1">
    <source>
        <dbReference type="EMBL" id="GCE83055.1"/>
    </source>
</evidence>
<proteinExistence type="predicted"/>
<keyword evidence="2" id="KW-1185">Reference proteome</keyword>